<accession>A0ACC2EGB4</accession>
<protein>
    <submittedName>
        <fullName evidence="1">Uncharacterized protein</fullName>
    </submittedName>
</protein>
<dbReference type="EMBL" id="CM055093">
    <property type="protein sequence ID" value="KAJ7565533.1"/>
    <property type="molecule type" value="Genomic_DNA"/>
</dbReference>
<dbReference type="Proteomes" id="UP001162992">
    <property type="component" value="Chromosome 2"/>
</dbReference>
<gene>
    <name evidence="1" type="ORF">O6H91_02G064300</name>
</gene>
<evidence type="ECO:0000313" key="1">
    <source>
        <dbReference type="EMBL" id="KAJ7565533.1"/>
    </source>
</evidence>
<keyword evidence="2" id="KW-1185">Reference proteome</keyword>
<comment type="caution">
    <text evidence="1">The sequence shown here is derived from an EMBL/GenBank/DDBJ whole genome shotgun (WGS) entry which is preliminary data.</text>
</comment>
<organism evidence="1 2">
    <name type="scientific">Diphasiastrum complanatum</name>
    <name type="common">Issler's clubmoss</name>
    <name type="synonym">Lycopodium complanatum</name>
    <dbReference type="NCBI Taxonomy" id="34168"/>
    <lineage>
        <taxon>Eukaryota</taxon>
        <taxon>Viridiplantae</taxon>
        <taxon>Streptophyta</taxon>
        <taxon>Embryophyta</taxon>
        <taxon>Tracheophyta</taxon>
        <taxon>Lycopodiopsida</taxon>
        <taxon>Lycopodiales</taxon>
        <taxon>Lycopodiaceae</taxon>
        <taxon>Lycopodioideae</taxon>
        <taxon>Diphasiastrum</taxon>
    </lineage>
</organism>
<reference evidence="2" key="1">
    <citation type="journal article" date="2024" name="Proc. Natl. Acad. Sci. U.S.A.">
        <title>Extraordinary preservation of gene collinearity over three hundred million years revealed in homosporous lycophytes.</title>
        <authorList>
            <person name="Li C."/>
            <person name="Wickell D."/>
            <person name="Kuo L.Y."/>
            <person name="Chen X."/>
            <person name="Nie B."/>
            <person name="Liao X."/>
            <person name="Peng D."/>
            <person name="Ji J."/>
            <person name="Jenkins J."/>
            <person name="Williams M."/>
            <person name="Shu S."/>
            <person name="Plott C."/>
            <person name="Barry K."/>
            <person name="Rajasekar S."/>
            <person name="Grimwood J."/>
            <person name="Han X."/>
            <person name="Sun S."/>
            <person name="Hou Z."/>
            <person name="He W."/>
            <person name="Dai G."/>
            <person name="Sun C."/>
            <person name="Schmutz J."/>
            <person name="Leebens-Mack J.H."/>
            <person name="Li F.W."/>
            <person name="Wang L."/>
        </authorList>
    </citation>
    <scope>NUCLEOTIDE SEQUENCE [LARGE SCALE GENOMIC DNA]</scope>
    <source>
        <strain evidence="2">cv. PW_Plant_1</strain>
    </source>
</reference>
<evidence type="ECO:0000313" key="2">
    <source>
        <dbReference type="Proteomes" id="UP001162992"/>
    </source>
</evidence>
<sequence>MSSYDLQEMSNKHHQHSSSSPSILFVDGDNSIVDAEHYKLKLVLSFLDSISAGKFVGHKASMAKNLAWLQSQIIGHDLEICTPFGRRLLTYADHTASGRSLLFIEHFILENVLPSYGNTHSDDSYIGQTTSRMVHEASTYIKMCMGGTNDTALLFCGSGCTSALKRLQEVMGINVPSILREQMLEKVMPEQRWLVFVGPYEHHSNLLSWRHSLAEVIEIPADGKGMIDLAKLKEYLEDPKYKMRQKLGSFSACSNVTGILTDTRQISELLHKYKAFVCFDFASCGSHMQIDIRAGQSDGYDAVVLSPHKFIGGPGSPGILLLNKQLYLLQGSPPSTCGGGTVDYVNNISYKDTLFIDDIEARENAGTPPITQIIRAALTFWIKEQIGIDLIEKRERFLARRALSRLLSNPKVLVLGNTKVKRTPIISFVILTEEVRPISADTYAESMQLAFLMLAEKNPQNKLQHLQRYKTLHGRFVTKLLSDLFGIQARGGCSCAGAYAHSLLNIDKLSALRIRSAVKQGYHAVKLGWTRVSFAYYTSNDELEYILSAIEFIAEHGHQFLPMYDFDWKTGNWKNKQKIVGSRSGMASLEKDKAPSCIETLVKNFSLCNREKMNDDGNYTSHARRMRAYNKYMESAKQITKGLPPYSHASATHYPVDPHIVNFVV</sequence>
<name>A0ACC2EGB4_DIPCM</name>
<proteinExistence type="predicted"/>